<dbReference type="Pfam" id="PF13581">
    <property type="entry name" value="HATPase_c_2"/>
    <property type="match status" value="1"/>
</dbReference>
<comment type="caution">
    <text evidence="3">The sequence shown here is derived from an EMBL/GenBank/DDBJ whole genome shotgun (WGS) entry which is preliminary data.</text>
</comment>
<evidence type="ECO:0000313" key="4">
    <source>
        <dbReference type="Proteomes" id="UP000542210"/>
    </source>
</evidence>
<keyword evidence="1" id="KW-0723">Serine/threonine-protein kinase</keyword>
<dbReference type="AlphaFoldDB" id="A0A7W7GB00"/>
<dbReference type="InterPro" id="IPR050267">
    <property type="entry name" value="Anti-sigma-factor_SerPK"/>
</dbReference>
<gene>
    <name evidence="3" type="ORF">BJ982_003493</name>
</gene>
<dbReference type="PANTHER" id="PTHR35526:SF3">
    <property type="entry name" value="ANTI-SIGMA-F FACTOR RSBW"/>
    <property type="match status" value="1"/>
</dbReference>
<dbReference type="PANTHER" id="PTHR35526">
    <property type="entry name" value="ANTI-SIGMA-F FACTOR RSBW-RELATED"/>
    <property type="match status" value="1"/>
</dbReference>
<dbReference type="Proteomes" id="UP000542210">
    <property type="component" value="Unassembled WGS sequence"/>
</dbReference>
<dbReference type="SUPFAM" id="SSF55874">
    <property type="entry name" value="ATPase domain of HSP90 chaperone/DNA topoisomerase II/histidine kinase"/>
    <property type="match status" value="1"/>
</dbReference>
<keyword evidence="1" id="KW-0418">Kinase</keyword>
<sequence length="153" mass="17275">MVINVEIRSFRLDMPAQPKAVSRTRAPLREMIHTWAPGHVIDDLIVCASEAVTNAITHAHHDAKLPVNVTRNETRIRIEVTDNDRRPPILTVPPELILTGARIPGRLLEEHGRGLFLIDALSSRWGVRSCPEGKIVWFERDLDSRRPQASGDR</sequence>
<accession>A0A7W7GB00</accession>
<dbReference type="GO" id="GO:0004674">
    <property type="term" value="F:protein serine/threonine kinase activity"/>
    <property type="evidence" value="ECO:0007669"/>
    <property type="project" value="UniProtKB-KW"/>
</dbReference>
<dbReference type="EMBL" id="JACHND010000001">
    <property type="protein sequence ID" value="MBB4701949.1"/>
    <property type="molecule type" value="Genomic_DNA"/>
</dbReference>
<proteinExistence type="predicted"/>
<feature type="domain" description="Histidine kinase/HSP90-like ATPase" evidence="2">
    <location>
        <begin position="14"/>
        <end position="138"/>
    </location>
</feature>
<evidence type="ECO:0000259" key="2">
    <source>
        <dbReference type="Pfam" id="PF13581"/>
    </source>
</evidence>
<evidence type="ECO:0000256" key="1">
    <source>
        <dbReference type="ARBA" id="ARBA00022527"/>
    </source>
</evidence>
<dbReference type="RefSeq" id="WP_184881369.1">
    <property type="nucleotide sequence ID" value="NZ_BOOV01000007.1"/>
</dbReference>
<dbReference type="InterPro" id="IPR036890">
    <property type="entry name" value="HATPase_C_sf"/>
</dbReference>
<organism evidence="3 4">
    <name type="scientific">Sphaerisporangium siamense</name>
    <dbReference type="NCBI Taxonomy" id="795645"/>
    <lineage>
        <taxon>Bacteria</taxon>
        <taxon>Bacillati</taxon>
        <taxon>Actinomycetota</taxon>
        <taxon>Actinomycetes</taxon>
        <taxon>Streptosporangiales</taxon>
        <taxon>Streptosporangiaceae</taxon>
        <taxon>Sphaerisporangium</taxon>
    </lineage>
</organism>
<reference evidence="3 4" key="1">
    <citation type="submission" date="2020-08" db="EMBL/GenBank/DDBJ databases">
        <title>Sequencing the genomes of 1000 actinobacteria strains.</title>
        <authorList>
            <person name="Klenk H.-P."/>
        </authorList>
    </citation>
    <scope>NUCLEOTIDE SEQUENCE [LARGE SCALE GENOMIC DNA]</scope>
    <source>
        <strain evidence="3 4">DSM 45784</strain>
    </source>
</reference>
<evidence type="ECO:0000313" key="3">
    <source>
        <dbReference type="EMBL" id="MBB4701949.1"/>
    </source>
</evidence>
<dbReference type="Gene3D" id="3.30.565.10">
    <property type="entry name" value="Histidine kinase-like ATPase, C-terminal domain"/>
    <property type="match status" value="1"/>
</dbReference>
<dbReference type="CDD" id="cd16936">
    <property type="entry name" value="HATPase_RsbW-like"/>
    <property type="match status" value="1"/>
</dbReference>
<dbReference type="InterPro" id="IPR003594">
    <property type="entry name" value="HATPase_dom"/>
</dbReference>
<keyword evidence="4" id="KW-1185">Reference proteome</keyword>
<name>A0A7W7GB00_9ACTN</name>
<keyword evidence="1" id="KW-0808">Transferase</keyword>
<protein>
    <submittedName>
        <fullName evidence="3">Anti-sigma regulatory factor (Ser/Thr protein kinase)</fullName>
    </submittedName>
</protein>